<evidence type="ECO:0000256" key="2">
    <source>
        <dbReference type="SAM" id="MobiDB-lite"/>
    </source>
</evidence>
<gene>
    <name evidence="3" type="ordered locus">mru_0286</name>
</gene>
<sequence length="441" mass="53657">MSKKQEMMRIERLKHYAYQTGLIIPIFKNHDLIKKIENGKITNTDEIKIYIEENEKQIKRRREFISIIYDNCKYFKYDSICYKLISKVNNFEIKSLEELMNEIESEKKKNGFRKNIEEKELIKENENKGRLKEYVRIVRREYGLDFTSVKKLKLKIDNNKIRSKEELNEEIIEEKKKTELRRIVYDSDLNWDLKWELESKIRHNEITTKEELIKEIRRIEFINIIYDNNRDFKLDYVTIQKLVSKIGSNEITTKEELIKEMTEEKKKGIERRTEYKKIVNEAHALDNTSQWKLELKINNDEIRNKEELMNEIESEKKKTELRRIVNDSDLNDTSQRKLLSKIDEDIEVITKEKLKKEIQKEERIIEYKKIVNEAHALDNTSQWKLELKINNDEIRNKEELMNEIESEKKKTELRRKSEEIIRRKKERSDSYHPNANKPWKF</sequence>
<evidence type="ECO:0000256" key="1">
    <source>
        <dbReference type="SAM" id="Coils"/>
    </source>
</evidence>
<dbReference type="RefSeq" id="WP_012955094.1">
    <property type="nucleotide sequence ID" value="NC_013790.1"/>
</dbReference>
<protein>
    <submittedName>
        <fullName evidence="3">Uncharacterized protein</fullName>
    </submittedName>
</protein>
<name>D3DZW2_METRM</name>
<organism evidence="3 4">
    <name type="scientific">Methanobrevibacter ruminantium (strain ATCC 35063 / DSM 1093 / JCM 13430 / OCM 146 / M1)</name>
    <name type="common">Methanobacterium ruminantium</name>
    <dbReference type="NCBI Taxonomy" id="634498"/>
    <lineage>
        <taxon>Archaea</taxon>
        <taxon>Methanobacteriati</taxon>
        <taxon>Methanobacteriota</taxon>
        <taxon>Methanomada group</taxon>
        <taxon>Methanobacteria</taxon>
        <taxon>Methanobacteriales</taxon>
        <taxon>Methanobacteriaceae</taxon>
        <taxon>Methanobrevibacter</taxon>
    </lineage>
</organism>
<dbReference type="PATRIC" id="fig|634498.28.peg.289"/>
<keyword evidence="1" id="KW-0175">Coiled coil</keyword>
<dbReference type="STRING" id="634498.mru_0286"/>
<evidence type="ECO:0000313" key="4">
    <source>
        <dbReference type="Proteomes" id="UP000008680"/>
    </source>
</evidence>
<dbReference type="AlphaFoldDB" id="D3DZW2"/>
<accession>D3DZW2</accession>
<feature type="compositionally biased region" description="Basic and acidic residues" evidence="2">
    <location>
        <begin position="405"/>
        <end position="430"/>
    </location>
</feature>
<dbReference type="HOGENOM" id="CLU_620577_0_0_2"/>
<dbReference type="EMBL" id="CP001719">
    <property type="protein sequence ID" value="ADC46138.1"/>
    <property type="molecule type" value="Genomic_DNA"/>
</dbReference>
<reference evidence="3 4" key="1">
    <citation type="journal article" date="2010" name="PLoS ONE">
        <title>The genome sequence of the rumen methanogen Methanobrevibacter ruminantium reveals new possibilities for controlling ruminant methane emissions.</title>
        <authorList>
            <person name="Leahy S.C."/>
            <person name="Kelly W.J."/>
            <person name="Altermann E."/>
            <person name="Ronimus R.S."/>
            <person name="Yeoman C.J."/>
            <person name="Pacheco D.M."/>
            <person name="Li D."/>
            <person name="Kong Z."/>
            <person name="McTavish S."/>
            <person name="Sang C."/>
            <person name="Lambie S.C."/>
            <person name="Janssen P.H."/>
            <person name="Dey D."/>
            <person name="Attwood G.T."/>
        </authorList>
    </citation>
    <scope>NUCLEOTIDE SEQUENCE [LARGE SCALE GENOMIC DNA]</scope>
    <source>
        <strain evidence="4">ATCC 35063 / DSM 1093 / JCM 13430 / OCM 146 / M1</strain>
    </source>
</reference>
<dbReference type="KEGG" id="mru:mru_0286"/>
<proteinExistence type="predicted"/>
<dbReference type="GeneID" id="8769926"/>
<dbReference type="Proteomes" id="UP000008680">
    <property type="component" value="Chromosome"/>
</dbReference>
<evidence type="ECO:0000313" key="3">
    <source>
        <dbReference type="EMBL" id="ADC46138.1"/>
    </source>
</evidence>
<feature type="region of interest" description="Disordered" evidence="2">
    <location>
        <begin position="405"/>
        <end position="441"/>
    </location>
</feature>
<feature type="coiled-coil region" evidence="1">
    <location>
        <begin position="295"/>
        <end position="322"/>
    </location>
</feature>
<keyword evidence="4" id="KW-1185">Reference proteome</keyword>